<dbReference type="AlphaFoldDB" id="A0A4S8LNC3"/>
<proteinExistence type="predicted"/>
<feature type="region of interest" description="Disordered" evidence="1">
    <location>
        <begin position="464"/>
        <end position="496"/>
    </location>
</feature>
<organism evidence="2 3">
    <name type="scientific">Dendrothele bispora (strain CBS 962.96)</name>
    <dbReference type="NCBI Taxonomy" id="1314807"/>
    <lineage>
        <taxon>Eukaryota</taxon>
        <taxon>Fungi</taxon>
        <taxon>Dikarya</taxon>
        <taxon>Basidiomycota</taxon>
        <taxon>Agaricomycotina</taxon>
        <taxon>Agaricomycetes</taxon>
        <taxon>Agaricomycetidae</taxon>
        <taxon>Agaricales</taxon>
        <taxon>Agaricales incertae sedis</taxon>
        <taxon>Dendrothele</taxon>
    </lineage>
</organism>
<name>A0A4S8LNC3_DENBC</name>
<feature type="compositionally biased region" description="Low complexity" evidence="1">
    <location>
        <begin position="714"/>
        <end position="728"/>
    </location>
</feature>
<sequence>MSSQPKAVSFPSVSPQSTGSNGSGDAADSPLDSTDASAAKKRRQTAIYPHVNSSNKPQKPFSRSAAKRESVMALGSIEHLQYFFTKAGIKAKKNPLVDKPHYGLVPAIGGSQHGISVRTNNSSITSISDLNLPPTPIIPTAPTNVFTPHVKTLEVDPESLLPGVIEDLAAVSRAWHLDDDEDDDTNTPGTFSLNSLPHFDVLNNLQITTRTIRSIRNYLLSFPDEHTITTTREENFRSNRLTASATPLSSASARAKSPARSGSVGPGGHHVPGTPVQSQQHPQQQQQHVQKDPLTLIRRSALEVLTVLRELEERARLPLMDDAYDAQSDGGKDTSSNGGSGSGGLHSRVASPSSRPAELPEENGGLGLHEVDADTSVAFSFVRVQGKDKSVPVWEDLDADEAFSDDDEKEKRERWDERLVVGSGWLYKQDLTLRDVDKERKVVSEYVDIVDAVLFHGEKAEESGKRKERGWVKERRKLQNKGGKRRASAGDLGGKTKGLGIFMGDPGFGRRVSTGMLPNIMDGSALTTEPGSMGGIEEGDEDAEETELEPPGSSLTDDSSIDEEDLPEWARKHSYEGRDLDRVHALIHFLLPPTFHDALSPSIPSPPEPSEELTSSPSTSSSARTAFLDCLSSGQLLCLSYNAGVRKSKKPWGYVNQESIHDIFALAKAEQDSEKKQTGWTFRRTDNLRLWAGSLKLRYMLPIILPTHVLPIAPSTSSSSIGSRPGTPKLGTGSNANTPLTGNTPLSSPLPHGQRFNTNEPPLLFDAKVVARKDEGWDGMLETVLVRWMWRVIDERRGERV</sequence>
<feature type="compositionally biased region" description="Low complexity" evidence="1">
    <location>
        <begin position="240"/>
        <end position="263"/>
    </location>
</feature>
<evidence type="ECO:0000313" key="2">
    <source>
        <dbReference type="EMBL" id="THU90580.1"/>
    </source>
</evidence>
<feature type="compositionally biased region" description="Acidic residues" evidence="1">
    <location>
        <begin position="537"/>
        <end position="548"/>
    </location>
</feature>
<feature type="compositionally biased region" description="Polar residues" evidence="1">
    <location>
        <begin position="1"/>
        <end position="20"/>
    </location>
</feature>
<gene>
    <name evidence="2" type="ORF">K435DRAFT_830161</name>
</gene>
<protein>
    <submittedName>
        <fullName evidence="2">Uncharacterized protein</fullName>
    </submittedName>
</protein>
<feature type="compositionally biased region" description="Basic and acidic residues" evidence="1">
    <location>
        <begin position="464"/>
        <end position="473"/>
    </location>
</feature>
<dbReference type="OrthoDB" id="2534759at2759"/>
<feature type="region of interest" description="Disordered" evidence="1">
    <location>
        <begin position="231"/>
        <end position="294"/>
    </location>
</feature>
<accession>A0A4S8LNC3</accession>
<feature type="region of interest" description="Disordered" evidence="1">
    <location>
        <begin position="513"/>
        <end position="563"/>
    </location>
</feature>
<feature type="compositionally biased region" description="Low complexity" evidence="1">
    <location>
        <begin position="271"/>
        <end position="288"/>
    </location>
</feature>
<feature type="region of interest" description="Disordered" evidence="1">
    <location>
        <begin position="1"/>
        <end position="66"/>
    </location>
</feature>
<feature type="region of interest" description="Disordered" evidence="1">
    <location>
        <begin position="599"/>
        <end position="620"/>
    </location>
</feature>
<keyword evidence="3" id="KW-1185">Reference proteome</keyword>
<reference evidence="2 3" key="1">
    <citation type="journal article" date="2019" name="Nat. Ecol. Evol.">
        <title>Megaphylogeny resolves global patterns of mushroom evolution.</title>
        <authorList>
            <person name="Varga T."/>
            <person name="Krizsan K."/>
            <person name="Foldi C."/>
            <person name="Dima B."/>
            <person name="Sanchez-Garcia M."/>
            <person name="Sanchez-Ramirez S."/>
            <person name="Szollosi G.J."/>
            <person name="Szarkandi J.G."/>
            <person name="Papp V."/>
            <person name="Albert L."/>
            <person name="Andreopoulos W."/>
            <person name="Angelini C."/>
            <person name="Antonin V."/>
            <person name="Barry K.W."/>
            <person name="Bougher N.L."/>
            <person name="Buchanan P."/>
            <person name="Buyck B."/>
            <person name="Bense V."/>
            <person name="Catcheside P."/>
            <person name="Chovatia M."/>
            <person name="Cooper J."/>
            <person name="Damon W."/>
            <person name="Desjardin D."/>
            <person name="Finy P."/>
            <person name="Geml J."/>
            <person name="Haridas S."/>
            <person name="Hughes K."/>
            <person name="Justo A."/>
            <person name="Karasinski D."/>
            <person name="Kautmanova I."/>
            <person name="Kiss B."/>
            <person name="Kocsube S."/>
            <person name="Kotiranta H."/>
            <person name="LaButti K.M."/>
            <person name="Lechner B.E."/>
            <person name="Liimatainen K."/>
            <person name="Lipzen A."/>
            <person name="Lukacs Z."/>
            <person name="Mihaltcheva S."/>
            <person name="Morgado L.N."/>
            <person name="Niskanen T."/>
            <person name="Noordeloos M.E."/>
            <person name="Ohm R.A."/>
            <person name="Ortiz-Santana B."/>
            <person name="Ovrebo C."/>
            <person name="Racz N."/>
            <person name="Riley R."/>
            <person name="Savchenko A."/>
            <person name="Shiryaev A."/>
            <person name="Soop K."/>
            <person name="Spirin V."/>
            <person name="Szebenyi C."/>
            <person name="Tomsovsky M."/>
            <person name="Tulloss R.E."/>
            <person name="Uehling J."/>
            <person name="Grigoriev I.V."/>
            <person name="Vagvolgyi C."/>
            <person name="Papp T."/>
            <person name="Martin F.M."/>
            <person name="Miettinen O."/>
            <person name="Hibbett D.S."/>
            <person name="Nagy L.G."/>
        </authorList>
    </citation>
    <scope>NUCLEOTIDE SEQUENCE [LARGE SCALE GENOMIC DNA]</scope>
    <source>
        <strain evidence="2 3">CBS 962.96</strain>
    </source>
</reference>
<evidence type="ECO:0000256" key="1">
    <source>
        <dbReference type="SAM" id="MobiDB-lite"/>
    </source>
</evidence>
<evidence type="ECO:0000313" key="3">
    <source>
        <dbReference type="Proteomes" id="UP000297245"/>
    </source>
</evidence>
<dbReference type="PANTHER" id="PTHR38702">
    <property type="entry name" value="CALPONIN-HOMOLOGY (CH) DOMAIN-CONTAINING PROTEIN"/>
    <property type="match status" value="1"/>
</dbReference>
<dbReference type="Proteomes" id="UP000297245">
    <property type="component" value="Unassembled WGS sequence"/>
</dbReference>
<feature type="region of interest" description="Disordered" evidence="1">
    <location>
        <begin position="714"/>
        <end position="757"/>
    </location>
</feature>
<feature type="compositionally biased region" description="Polar residues" evidence="1">
    <location>
        <begin position="732"/>
        <end position="747"/>
    </location>
</feature>
<dbReference type="EMBL" id="ML179330">
    <property type="protein sequence ID" value="THU90580.1"/>
    <property type="molecule type" value="Genomic_DNA"/>
</dbReference>
<dbReference type="PANTHER" id="PTHR38702:SF1">
    <property type="entry name" value="CALPONIN-HOMOLOGY (CH) DOMAIN-CONTAINING PROTEIN"/>
    <property type="match status" value="1"/>
</dbReference>
<feature type="compositionally biased region" description="Basic residues" evidence="1">
    <location>
        <begin position="474"/>
        <end position="487"/>
    </location>
</feature>
<feature type="region of interest" description="Disordered" evidence="1">
    <location>
        <begin position="323"/>
        <end position="368"/>
    </location>
</feature>